<protein>
    <submittedName>
        <fullName evidence="1">Uncharacterized protein</fullName>
    </submittedName>
</protein>
<reference evidence="1" key="1">
    <citation type="submission" date="2022-12" db="EMBL/GenBank/DDBJ databases">
        <authorList>
            <person name="Deng Y."/>
            <person name="Zhang Y.-Q."/>
        </authorList>
    </citation>
    <scope>NUCLEOTIDE SEQUENCE</scope>
    <source>
        <strain evidence="1">CPCC 205372</strain>
    </source>
</reference>
<keyword evidence="2" id="KW-1185">Reference proteome</keyword>
<organism evidence="1 2">
    <name type="scientific">Mycobacterium hippophais</name>
    <dbReference type="NCBI Taxonomy" id="3016340"/>
    <lineage>
        <taxon>Bacteria</taxon>
        <taxon>Bacillati</taxon>
        <taxon>Actinomycetota</taxon>
        <taxon>Actinomycetes</taxon>
        <taxon>Mycobacteriales</taxon>
        <taxon>Mycobacteriaceae</taxon>
        <taxon>Mycobacterium</taxon>
    </lineage>
</organism>
<dbReference type="Proteomes" id="UP001142153">
    <property type="component" value="Unassembled WGS sequence"/>
</dbReference>
<evidence type="ECO:0000313" key="1">
    <source>
        <dbReference type="EMBL" id="MCZ8381151.1"/>
    </source>
</evidence>
<evidence type="ECO:0000313" key="2">
    <source>
        <dbReference type="Proteomes" id="UP001142153"/>
    </source>
</evidence>
<dbReference type="RefSeq" id="WP_269895714.1">
    <property type="nucleotide sequence ID" value="NZ_JAPZPY010000010.1"/>
</dbReference>
<sequence>MTPAQMPGTGAGSMPENLAFGAALSSLSFFCTAVMSALVRATEDLTSTAVILRQADVGAKELQ</sequence>
<gene>
    <name evidence="1" type="ORF">O6P37_19970</name>
</gene>
<dbReference type="EMBL" id="JAPZPY010000010">
    <property type="protein sequence ID" value="MCZ8381151.1"/>
    <property type="molecule type" value="Genomic_DNA"/>
</dbReference>
<comment type="caution">
    <text evidence="1">The sequence shown here is derived from an EMBL/GenBank/DDBJ whole genome shotgun (WGS) entry which is preliminary data.</text>
</comment>
<name>A0ABT4PX62_9MYCO</name>
<proteinExistence type="predicted"/>
<accession>A0ABT4PX62</accession>